<evidence type="ECO:0000313" key="3">
    <source>
        <dbReference type="Proteomes" id="UP000474024"/>
    </source>
</evidence>
<dbReference type="Gene3D" id="1.10.10.2910">
    <property type="match status" value="1"/>
</dbReference>
<evidence type="ECO:0000313" key="2">
    <source>
        <dbReference type="EMBL" id="MST75482.1"/>
    </source>
</evidence>
<sequence>MKGESGIMIFAPIKSKIKVEEPLYDSDHHPVLNEDGTQAKEQVEREFKSFRPCYVFDVSQTEGEPLPSLANQLNDSVEDYEHIKEALLSISPVPISFEDIAGNANGYYSPDAGKIVVQKDMGQLQTIKTMLHEISHATYGHGSKDDKTDKETKEVQAESTAFWVAGMLGLDTSDYSFGYIAGWSKDKEVSELKDNLELIKKTADKITSDIDSYMKEVFKHEQKSTDIDSDVEVYFTVAECSEFHSMAGYTEKIESAEEAKGIFESIPKEMYSYIPAIGIQLIDKKTGEEITQCDVINRGVANYDMLQYYSEIIENPKAMKMLGKLAELFPDIEVVGEAPALDIAEPCLAVRKKPDKFFKKIVMG</sequence>
<organism evidence="2 3">
    <name type="scientific">Roseburia porci</name>
    <dbReference type="NCBI Taxonomy" id="2605790"/>
    <lineage>
        <taxon>Bacteria</taxon>
        <taxon>Bacillati</taxon>
        <taxon>Bacillota</taxon>
        <taxon>Clostridia</taxon>
        <taxon>Lachnospirales</taxon>
        <taxon>Lachnospiraceae</taxon>
        <taxon>Roseburia</taxon>
    </lineage>
</organism>
<keyword evidence="3" id="KW-1185">Reference proteome</keyword>
<evidence type="ECO:0000259" key="1">
    <source>
        <dbReference type="Pfam" id="PF20573"/>
    </source>
</evidence>
<proteinExistence type="predicted"/>
<feature type="domain" description="DUF6782" evidence="1">
    <location>
        <begin position="64"/>
        <end position="138"/>
    </location>
</feature>
<dbReference type="AlphaFoldDB" id="A0A6L5YU55"/>
<reference evidence="2 3" key="1">
    <citation type="submission" date="2019-08" db="EMBL/GenBank/DDBJ databases">
        <title>In-depth cultivation of the pig gut microbiome towards novel bacterial diversity and tailored functional studies.</title>
        <authorList>
            <person name="Wylensek D."/>
            <person name="Hitch T.C.A."/>
            <person name="Clavel T."/>
        </authorList>
    </citation>
    <scope>NUCLEOTIDE SEQUENCE [LARGE SCALE GENOMIC DNA]</scope>
    <source>
        <strain evidence="2 3">MUC/MUC-530-WT-4D</strain>
    </source>
</reference>
<accession>A0A6L5YU55</accession>
<dbReference type="Pfam" id="PF20573">
    <property type="entry name" value="DUF6782"/>
    <property type="match status" value="1"/>
</dbReference>
<gene>
    <name evidence="2" type="ORF">FYJ75_10715</name>
</gene>
<dbReference type="Proteomes" id="UP000474024">
    <property type="component" value="Unassembled WGS sequence"/>
</dbReference>
<dbReference type="EMBL" id="VUNI01000019">
    <property type="protein sequence ID" value="MST75482.1"/>
    <property type="molecule type" value="Genomic_DNA"/>
</dbReference>
<comment type="caution">
    <text evidence="2">The sequence shown here is derived from an EMBL/GenBank/DDBJ whole genome shotgun (WGS) entry which is preliminary data.</text>
</comment>
<name>A0A6L5YU55_9FIRM</name>
<dbReference type="InterPro" id="IPR046709">
    <property type="entry name" value="DUF6782"/>
</dbReference>
<protein>
    <recommendedName>
        <fullName evidence="1">DUF6782 domain-containing protein</fullName>
    </recommendedName>
</protein>